<keyword evidence="5" id="KW-0472">Membrane</keyword>
<accession>A0AAP0QQM5</accession>
<dbReference type="GO" id="GO:0005789">
    <property type="term" value="C:endoplasmic reticulum membrane"/>
    <property type="evidence" value="ECO:0007669"/>
    <property type="project" value="UniProtKB-SubCell"/>
</dbReference>
<dbReference type="PRINTS" id="PR00625">
    <property type="entry name" value="JDOMAIN"/>
</dbReference>
<dbReference type="SUPFAM" id="SSF46565">
    <property type="entry name" value="Chaperone J-domain"/>
    <property type="match status" value="1"/>
</dbReference>
<evidence type="ECO:0000313" key="8">
    <source>
        <dbReference type="EMBL" id="KAK9208315.1"/>
    </source>
</evidence>
<organism evidence="8 9">
    <name type="scientific">Citrus x changshan-huyou</name>
    <dbReference type="NCBI Taxonomy" id="2935761"/>
    <lineage>
        <taxon>Eukaryota</taxon>
        <taxon>Viridiplantae</taxon>
        <taxon>Streptophyta</taxon>
        <taxon>Embryophyta</taxon>
        <taxon>Tracheophyta</taxon>
        <taxon>Spermatophyta</taxon>
        <taxon>Magnoliopsida</taxon>
        <taxon>eudicotyledons</taxon>
        <taxon>Gunneridae</taxon>
        <taxon>Pentapetalae</taxon>
        <taxon>rosids</taxon>
        <taxon>malvids</taxon>
        <taxon>Sapindales</taxon>
        <taxon>Rutaceae</taxon>
        <taxon>Aurantioideae</taxon>
        <taxon>Citrus</taxon>
    </lineage>
</organism>
<dbReference type="GO" id="GO:0030544">
    <property type="term" value="F:Hsp70 protein binding"/>
    <property type="evidence" value="ECO:0007669"/>
    <property type="project" value="TreeGrafter"/>
</dbReference>
<dbReference type="AlphaFoldDB" id="A0AAP0QQM5"/>
<evidence type="ECO:0000313" key="9">
    <source>
        <dbReference type="Proteomes" id="UP001428341"/>
    </source>
</evidence>
<dbReference type="Gene3D" id="1.10.287.110">
    <property type="entry name" value="DnaJ domain"/>
    <property type="match status" value="1"/>
</dbReference>
<dbReference type="PROSITE" id="PS50076">
    <property type="entry name" value="DNAJ_2"/>
    <property type="match status" value="1"/>
</dbReference>
<keyword evidence="2" id="KW-0812">Transmembrane</keyword>
<dbReference type="GO" id="GO:0071218">
    <property type="term" value="P:cellular response to misfolded protein"/>
    <property type="evidence" value="ECO:0007669"/>
    <property type="project" value="TreeGrafter"/>
</dbReference>
<name>A0AAP0QQM5_9ROSI</name>
<dbReference type="InterPro" id="IPR036869">
    <property type="entry name" value="J_dom_sf"/>
</dbReference>
<dbReference type="Pfam" id="PF00226">
    <property type="entry name" value="DnaJ"/>
    <property type="match status" value="1"/>
</dbReference>
<comment type="subcellular location">
    <subcellularLocation>
        <location evidence="1">Endoplasmic reticulum membrane</location>
        <topology evidence="1">Single-pass membrane protein</topology>
    </subcellularLocation>
</comment>
<dbReference type="PANTHER" id="PTHR43908:SF3">
    <property type="entry name" value="AT29763P-RELATED"/>
    <property type="match status" value="1"/>
</dbReference>
<evidence type="ECO:0000256" key="5">
    <source>
        <dbReference type="ARBA" id="ARBA00023136"/>
    </source>
</evidence>
<dbReference type="PANTHER" id="PTHR43908">
    <property type="entry name" value="AT29763P-RELATED"/>
    <property type="match status" value="1"/>
</dbReference>
<feature type="domain" description="J" evidence="7">
    <location>
        <begin position="112"/>
        <end position="176"/>
    </location>
</feature>
<gene>
    <name evidence="8" type="ORF">WN944_000669</name>
</gene>
<dbReference type="CDD" id="cd06257">
    <property type="entry name" value="DnaJ"/>
    <property type="match status" value="1"/>
</dbReference>
<feature type="compositionally biased region" description="Low complexity" evidence="6">
    <location>
        <begin position="80"/>
        <end position="95"/>
    </location>
</feature>
<dbReference type="InterPro" id="IPR018253">
    <property type="entry name" value="DnaJ_domain_CS"/>
</dbReference>
<dbReference type="InterPro" id="IPR051100">
    <property type="entry name" value="DnaJ_subfamily_B/C"/>
</dbReference>
<dbReference type="Pfam" id="PF09320">
    <property type="entry name" value="DUF1977"/>
    <property type="match status" value="1"/>
</dbReference>
<dbReference type="Proteomes" id="UP001428341">
    <property type="component" value="Unassembled WGS sequence"/>
</dbReference>
<dbReference type="InterPro" id="IPR015399">
    <property type="entry name" value="DUF1977_DnaJ-like"/>
</dbReference>
<feature type="region of interest" description="Disordered" evidence="6">
    <location>
        <begin position="45"/>
        <end position="97"/>
    </location>
</feature>
<evidence type="ECO:0000259" key="7">
    <source>
        <dbReference type="PROSITE" id="PS50076"/>
    </source>
</evidence>
<evidence type="ECO:0000256" key="2">
    <source>
        <dbReference type="ARBA" id="ARBA00022692"/>
    </source>
</evidence>
<sequence length="475" mass="53791">MDGNKDDALKCFKIGKEALESGDRARAIKFLYKARRLDPSLPVDDIISSIESEPNTNPNGPSAEPNSKPSDQSTIRHRGPSTGASPSASSSSSPAYTEEQIAIVRQIKKTKDYYEILGVERSCTVEDVRKAYRKLSLKVHPDKNKAPGAEEAFKAVSKAFQCLSNDESRKKYDITGSDEPVYQPRTHTRAAHGFNGFYDADIDADEIFRNFFFGGMPPARTQFRHFNFGQGVATGTADRNGSDGFNLRALIQLLPVILIILLQFLPSSDPIYALSRSYPYEYKFTTERGVNFYVKSSKFEQDYPVGSVQRVRLEKQVEKDYFTILAQNCRYVSLSIPFFCACRFRIGMLSILIGVAIMLLKSGSMKQAEAKLKFRRGSFPRKDQLLVVLKSACLKIQLNDASFSQENAFTRQTRQLPLDRRDNSATKVQKEFLFLNIQIFTTQMAEKLLSLKLEKTIEKYFSGHYLERSERSTLY</sequence>
<comment type="caution">
    <text evidence="8">The sequence shown here is derived from an EMBL/GenBank/DDBJ whole genome shotgun (WGS) entry which is preliminary data.</text>
</comment>
<dbReference type="PROSITE" id="PS00636">
    <property type="entry name" value="DNAJ_1"/>
    <property type="match status" value="1"/>
</dbReference>
<dbReference type="InterPro" id="IPR001623">
    <property type="entry name" value="DnaJ_domain"/>
</dbReference>
<reference evidence="8 9" key="1">
    <citation type="submission" date="2024-05" db="EMBL/GenBank/DDBJ databases">
        <title>Haplotype-resolved chromosome-level genome assembly of Huyou (Citrus changshanensis).</title>
        <authorList>
            <person name="Miao C."/>
            <person name="Chen W."/>
            <person name="Wu Y."/>
            <person name="Wang L."/>
            <person name="Zhao S."/>
            <person name="Grierson D."/>
            <person name="Xu C."/>
            <person name="Chen K."/>
        </authorList>
    </citation>
    <scope>NUCLEOTIDE SEQUENCE [LARGE SCALE GENOMIC DNA]</scope>
    <source>
        <strain evidence="8">01-14</strain>
        <tissue evidence="8">Leaf</tissue>
    </source>
</reference>
<dbReference type="EMBL" id="JBCGBO010000004">
    <property type="protein sequence ID" value="KAK9208315.1"/>
    <property type="molecule type" value="Genomic_DNA"/>
</dbReference>
<evidence type="ECO:0000256" key="4">
    <source>
        <dbReference type="ARBA" id="ARBA00022989"/>
    </source>
</evidence>
<evidence type="ECO:0000256" key="3">
    <source>
        <dbReference type="ARBA" id="ARBA00022824"/>
    </source>
</evidence>
<dbReference type="FunFam" id="1.10.287.110:FF:000065">
    <property type="entry name" value="Chaperone protein dnaJ 49"/>
    <property type="match status" value="1"/>
</dbReference>
<feature type="compositionally biased region" description="Polar residues" evidence="6">
    <location>
        <begin position="49"/>
        <end position="73"/>
    </location>
</feature>
<keyword evidence="4" id="KW-1133">Transmembrane helix</keyword>
<dbReference type="SMART" id="SM00271">
    <property type="entry name" value="DnaJ"/>
    <property type="match status" value="1"/>
</dbReference>
<keyword evidence="9" id="KW-1185">Reference proteome</keyword>
<keyword evidence="3" id="KW-0256">Endoplasmic reticulum</keyword>
<protein>
    <recommendedName>
        <fullName evidence="7">J domain-containing protein</fullName>
    </recommendedName>
</protein>
<evidence type="ECO:0000256" key="6">
    <source>
        <dbReference type="SAM" id="MobiDB-lite"/>
    </source>
</evidence>
<evidence type="ECO:0000256" key="1">
    <source>
        <dbReference type="ARBA" id="ARBA00004389"/>
    </source>
</evidence>
<proteinExistence type="predicted"/>